<comment type="caution">
    <text evidence="3">The sequence shown here is derived from an EMBL/GenBank/DDBJ whole genome shotgun (WGS) entry which is preliminary data.</text>
</comment>
<dbReference type="EMBL" id="JACHWX010000003">
    <property type="protein sequence ID" value="MBB3054943.1"/>
    <property type="molecule type" value="Genomic_DNA"/>
</dbReference>
<accession>A0A839SCE8</accession>
<proteinExistence type="predicted"/>
<feature type="chain" id="PRO_5032799422" description="Secretion system C-terminal sorting domain-containing protein" evidence="1">
    <location>
        <begin position="26"/>
        <end position="1131"/>
    </location>
</feature>
<evidence type="ECO:0000313" key="3">
    <source>
        <dbReference type="EMBL" id="MBB3054943.1"/>
    </source>
</evidence>
<dbReference type="InterPro" id="IPR013783">
    <property type="entry name" value="Ig-like_fold"/>
</dbReference>
<dbReference type="PANTHER" id="PTHR24104">
    <property type="entry name" value="E3 UBIQUITIN-PROTEIN LIGASE NHLRC1-RELATED"/>
    <property type="match status" value="1"/>
</dbReference>
<dbReference type="GO" id="GO:0008270">
    <property type="term" value="F:zinc ion binding"/>
    <property type="evidence" value="ECO:0007669"/>
    <property type="project" value="UniProtKB-KW"/>
</dbReference>
<dbReference type="Proteomes" id="UP000539265">
    <property type="component" value="Unassembled WGS sequence"/>
</dbReference>
<gene>
    <name evidence="3" type="ORF">FHS11_001360</name>
</gene>
<sequence>MKVSFKILLCSITLVLFINNIFAQAPSISYATPVNVYTVGTAITPLVPTNTGGSVSTTTLATTSVSGPSGMGLNPAGNLYVTQYTNASVTYYNSSVTYIGTFGSGFTNPDGIVFDAAGNAYIVDAGAGSVFKITTGGVKSTFVSGLTNPLGIGIDASGNIFVAVTGSNQVKKYSSAGALLLTITTNVSSPTDVRVDASGNIYVLNYGTNRITKYTSAGVYSSIFASGFNGPYTMFIGSTGNVYVGDSGNNKVIIYNSAGTVLNTITVTDPEGVTTDASGDIFISSYSGNKIYEYPPMGGYTISGTLPAGLSFSTSTGTISGTPTASSAATNYTITAYNTIGSSSCTISIAVGNTVAWLGFTSTAWATGTNWSTASPPGVNDAVSIGVSAYTGAKKEPLLTTAVTVGSITFGNNGGSHTLTVTSPGALTIGGSLTIPTAVTPTITGSGAVNIAAAGMVNINGTGVLTLTQPISFTLMSSASGSASVGQITTTSIAGTAADSIHVQRYLTGGAGYRGYRLLSSPVYAATVSSNNVYNLNYLRDHTFLTGTSGVGNGFDQAGNPTLYLFREDKVPSNSTFTSGNFWGISTITPNSHSTSSYSVTGGTPGATSSFNIPASNGFMLFFRGDRTTVSPYVTSTVPVAATVTSTGTLNAGTIVVHNWYTPAAATMGFTSVVANAAVRGYNLVGNPYPSSIDWSTFSNSNPAASIYGLNVNPTIYILNPVTKNYDTYNAVTGIATGSATKIIPSGQGFFVQANLASPSLTFNESAKINAQVTGSNLLMGTPETQSAYNSFIRFRLSTDTINKSDMVIGFNNASSTKFNGNEDSAFHPGSGSLQTIAAISSDSVYTAEKWVPFPKSTASQVIRLNISARATGAYTLQRTDYKAIPQLYRVWLMDKYKKDSLDIRNNTTYAFDIDVADTASYGNNRFQVIVRQDPALMVHLLNFTATKSESGSRAVWVTENEQNYTYFTVERSNDGGVTYKIIGGASASGLGTYSYLDKSPAIGANLYRLKIVDLNGTTTYSNIVTLMYGNTATLTKTGIVAYPNPVKTLLNLNIAAGFNNNSTAALSISSLPVSYTVAISNILGAVMIKTTTTQQNWQADVSAFMPGTYVIKVVNNNDNTTVGQATFIKL</sequence>
<protein>
    <recommendedName>
        <fullName evidence="2">Secretion system C-terminal sorting domain-containing protein</fullName>
    </recommendedName>
</protein>
<keyword evidence="4" id="KW-1185">Reference proteome</keyword>
<dbReference type="Gene3D" id="2.60.40.10">
    <property type="entry name" value="Immunoglobulins"/>
    <property type="match status" value="1"/>
</dbReference>
<dbReference type="AlphaFoldDB" id="A0A839SCE8"/>
<dbReference type="InterPro" id="IPR011042">
    <property type="entry name" value="6-blade_b-propeller_TolB-like"/>
</dbReference>
<dbReference type="GO" id="GO:0005509">
    <property type="term" value="F:calcium ion binding"/>
    <property type="evidence" value="ECO:0007669"/>
    <property type="project" value="InterPro"/>
</dbReference>
<keyword evidence="1" id="KW-0732">Signal</keyword>
<dbReference type="NCBIfam" id="TIGR04183">
    <property type="entry name" value="Por_Secre_tail"/>
    <property type="match status" value="1"/>
</dbReference>
<dbReference type="SUPFAM" id="SSF49313">
    <property type="entry name" value="Cadherin-like"/>
    <property type="match status" value="1"/>
</dbReference>
<evidence type="ECO:0000313" key="4">
    <source>
        <dbReference type="Proteomes" id="UP000539265"/>
    </source>
</evidence>
<dbReference type="RefSeq" id="WP_157750687.1">
    <property type="nucleotide sequence ID" value="NZ_AP017313.1"/>
</dbReference>
<feature type="signal peptide" evidence="1">
    <location>
        <begin position="1"/>
        <end position="25"/>
    </location>
</feature>
<evidence type="ECO:0000256" key="1">
    <source>
        <dbReference type="SAM" id="SignalP"/>
    </source>
</evidence>
<dbReference type="Gene3D" id="2.120.10.30">
    <property type="entry name" value="TolB, C-terminal domain"/>
    <property type="match status" value="1"/>
</dbReference>
<evidence type="ECO:0000259" key="2">
    <source>
        <dbReference type="Pfam" id="PF18962"/>
    </source>
</evidence>
<dbReference type="Pfam" id="PF05345">
    <property type="entry name" value="He_PIG"/>
    <property type="match status" value="1"/>
</dbReference>
<dbReference type="InterPro" id="IPR015919">
    <property type="entry name" value="Cadherin-like_sf"/>
</dbReference>
<name>A0A839SCE8_9SPHI</name>
<dbReference type="PANTHER" id="PTHR24104:SF25">
    <property type="entry name" value="PROTEIN LIN-41"/>
    <property type="match status" value="1"/>
</dbReference>
<dbReference type="InterPro" id="IPR050952">
    <property type="entry name" value="TRIM-NHL_E3_ligases"/>
</dbReference>
<dbReference type="Gene3D" id="2.40.10.500">
    <property type="match status" value="1"/>
</dbReference>
<organism evidence="3 4">
    <name type="scientific">Mucilaginibacter gotjawali</name>
    <dbReference type="NCBI Taxonomy" id="1550579"/>
    <lineage>
        <taxon>Bacteria</taxon>
        <taxon>Pseudomonadati</taxon>
        <taxon>Bacteroidota</taxon>
        <taxon>Sphingobacteriia</taxon>
        <taxon>Sphingobacteriales</taxon>
        <taxon>Sphingobacteriaceae</taxon>
        <taxon>Mucilaginibacter</taxon>
    </lineage>
</organism>
<feature type="domain" description="Secretion system C-terminal sorting" evidence="2">
    <location>
        <begin position="1043"/>
        <end position="1122"/>
    </location>
</feature>
<dbReference type="CDD" id="cd05819">
    <property type="entry name" value="NHL"/>
    <property type="match status" value="1"/>
</dbReference>
<reference evidence="3" key="1">
    <citation type="submission" date="2020-08" db="EMBL/GenBank/DDBJ databases">
        <title>Genomic Encyclopedia of Type Strains, Phase III (KMG-III): the genomes of soil and plant-associated and newly described type strains.</title>
        <authorList>
            <person name="Whitman W."/>
        </authorList>
    </citation>
    <scope>NUCLEOTIDE SEQUENCE [LARGE SCALE GENOMIC DNA]</scope>
    <source>
        <strain evidence="3">CECT 8628</strain>
    </source>
</reference>
<dbReference type="Pfam" id="PF18962">
    <property type="entry name" value="Por_Secre_tail"/>
    <property type="match status" value="1"/>
</dbReference>
<dbReference type="OrthoDB" id="101122at2"/>
<dbReference type="SUPFAM" id="SSF101898">
    <property type="entry name" value="NHL repeat"/>
    <property type="match status" value="1"/>
</dbReference>
<dbReference type="InterPro" id="IPR026444">
    <property type="entry name" value="Secre_tail"/>
</dbReference>
<dbReference type="GO" id="GO:0016020">
    <property type="term" value="C:membrane"/>
    <property type="evidence" value="ECO:0007669"/>
    <property type="project" value="InterPro"/>
</dbReference>
<dbReference type="SUPFAM" id="SSF50956">
    <property type="entry name" value="Thermostable phytase (3-phytase)"/>
    <property type="match status" value="1"/>
</dbReference>